<dbReference type="AlphaFoldDB" id="A0A2Y9BC53"/>
<keyword evidence="2" id="KW-1185">Reference proteome</keyword>
<organism evidence="1 2">
    <name type="scientific">Faecalicatena orotica</name>
    <dbReference type="NCBI Taxonomy" id="1544"/>
    <lineage>
        <taxon>Bacteria</taxon>
        <taxon>Bacillati</taxon>
        <taxon>Bacillota</taxon>
        <taxon>Clostridia</taxon>
        <taxon>Lachnospirales</taxon>
        <taxon>Lachnospiraceae</taxon>
        <taxon>Faecalicatena</taxon>
    </lineage>
</organism>
<name>A0A2Y9BC53_9FIRM</name>
<accession>A0A2Y9BC53</accession>
<proteinExistence type="predicted"/>
<evidence type="ECO:0000313" key="2">
    <source>
        <dbReference type="Proteomes" id="UP000245845"/>
    </source>
</evidence>
<gene>
    <name evidence="1" type="ORF">A8806_103323</name>
</gene>
<protein>
    <submittedName>
        <fullName evidence="1">DDE family transposase</fullName>
    </submittedName>
</protein>
<sequence length="182" mass="21183">MGLLMDRNGIPLAYDLFPGNESEKVHMRPIINRMKEEFADSHRPSKKTGRVDQKQMAYYSDKYAKKQKADKEAMVARAKDLIKSPKKYDRITSAGSAAYVKNLSFDKATGEIVEGKTLELDEEKIREQELYDGYYSIVTSELDMTDLEMRKIYRGLAQIEDTFKISTSEYRTQLQVRRLLRY</sequence>
<evidence type="ECO:0000313" key="1">
    <source>
        <dbReference type="EMBL" id="PWJ30915.1"/>
    </source>
</evidence>
<comment type="caution">
    <text evidence="1">The sequence shown here is derived from an EMBL/GenBank/DDBJ whole genome shotgun (WGS) entry which is preliminary data.</text>
</comment>
<reference evidence="1 2" key="1">
    <citation type="submission" date="2018-05" db="EMBL/GenBank/DDBJ databases">
        <title>The Hungate 1000. A catalogue of reference genomes from the rumen microbiome.</title>
        <authorList>
            <person name="Kelly W."/>
        </authorList>
    </citation>
    <scope>NUCLEOTIDE SEQUENCE [LARGE SCALE GENOMIC DNA]</scope>
    <source>
        <strain evidence="1 2">NLAE-zl-C242</strain>
    </source>
</reference>
<dbReference type="EMBL" id="QGDL01000003">
    <property type="protein sequence ID" value="PWJ30915.1"/>
    <property type="molecule type" value="Genomic_DNA"/>
</dbReference>
<dbReference type="Proteomes" id="UP000245845">
    <property type="component" value="Unassembled WGS sequence"/>
</dbReference>